<dbReference type="Gene3D" id="1.10.3720.10">
    <property type="entry name" value="MetI-like"/>
    <property type="match status" value="1"/>
</dbReference>
<dbReference type="InterPro" id="IPR000515">
    <property type="entry name" value="MetI-like"/>
</dbReference>
<sequence>MTIRTPEPASGTAVDTTTQTGPQPVHDADRHPGQIAGRAMAVVQSPSLRLALRRLATAIPVLWGVTALTFVVLNVLPGNAAQQLLGAEATPEQVRQLTVELGLDRPLVTRYWDWLSGVLTGDLGRSLASGQPVTEIFAERLPVTLELAVYALGISLILTMPVALLATRRPGGLVDRVSMAVSMAGLSIANYVLALLLVIVFAVYIPLFPAIGYVPLEENILENIWSLTLPAVAIGFPLFCFYTRLLRGDILDQMQEDYVVTARAKGISPFQVLTRHALRNSLFGLLTIVGLNLGNLLGGTVISEQIFALPGIGQELIQSINNRDVIVVQAIVLFMATATVLVNLLTDILYAILDPRIRYGQRIA</sequence>
<protein>
    <submittedName>
        <fullName evidence="10">ABC transporter permease</fullName>
    </submittedName>
</protein>
<evidence type="ECO:0000256" key="6">
    <source>
        <dbReference type="ARBA" id="ARBA00023136"/>
    </source>
</evidence>
<feature type="compositionally biased region" description="Polar residues" evidence="8">
    <location>
        <begin position="13"/>
        <end position="22"/>
    </location>
</feature>
<dbReference type="SUPFAM" id="SSF161098">
    <property type="entry name" value="MetI-like"/>
    <property type="match status" value="1"/>
</dbReference>
<keyword evidence="2 7" id="KW-0813">Transport</keyword>
<dbReference type="PROSITE" id="PS50928">
    <property type="entry name" value="ABC_TM1"/>
    <property type="match status" value="1"/>
</dbReference>
<organism evidence="10 11">
    <name type="scientific">Pseudonocardia alaniniphila</name>
    <dbReference type="NCBI Taxonomy" id="75291"/>
    <lineage>
        <taxon>Bacteria</taxon>
        <taxon>Bacillati</taxon>
        <taxon>Actinomycetota</taxon>
        <taxon>Actinomycetes</taxon>
        <taxon>Pseudonocardiales</taxon>
        <taxon>Pseudonocardiaceae</taxon>
        <taxon>Pseudonocardia</taxon>
    </lineage>
</organism>
<dbReference type="PANTHER" id="PTHR43163">
    <property type="entry name" value="DIPEPTIDE TRANSPORT SYSTEM PERMEASE PROTEIN DPPB-RELATED"/>
    <property type="match status" value="1"/>
</dbReference>
<evidence type="ECO:0000259" key="9">
    <source>
        <dbReference type="PROSITE" id="PS50928"/>
    </source>
</evidence>
<dbReference type="Proteomes" id="UP001299970">
    <property type="component" value="Unassembled WGS sequence"/>
</dbReference>
<dbReference type="EMBL" id="JAKXMK010000057">
    <property type="protein sequence ID" value="MCH6172130.1"/>
    <property type="molecule type" value="Genomic_DNA"/>
</dbReference>
<comment type="similarity">
    <text evidence="7">Belongs to the binding-protein-dependent transport system permease family.</text>
</comment>
<dbReference type="InterPro" id="IPR045621">
    <property type="entry name" value="BPD_transp_1_N"/>
</dbReference>
<evidence type="ECO:0000256" key="8">
    <source>
        <dbReference type="SAM" id="MobiDB-lite"/>
    </source>
</evidence>
<evidence type="ECO:0000313" key="11">
    <source>
        <dbReference type="Proteomes" id="UP001299970"/>
    </source>
</evidence>
<evidence type="ECO:0000256" key="5">
    <source>
        <dbReference type="ARBA" id="ARBA00022989"/>
    </source>
</evidence>
<keyword evidence="3" id="KW-1003">Cell membrane</keyword>
<dbReference type="CDD" id="cd06261">
    <property type="entry name" value="TM_PBP2"/>
    <property type="match status" value="1"/>
</dbReference>
<feature type="transmembrane region" description="Helical" evidence="7">
    <location>
        <begin position="147"/>
        <end position="167"/>
    </location>
</feature>
<feature type="transmembrane region" description="Helical" evidence="7">
    <location>
        <begin position="326"/>
        <end position="353"/>
    </location>
</feature>
<reference evidence="10 11" key="1">
    <citation type="submission" date="2022-03" db="EMBL/GenBank/DDBJ databases">
        <title>Pseudonocardia alaer sp. nov., a novel actinomycete isolated from reed forest soil.</title>
        <authorList>
            <person name="Wang L."/>
        </authorList>
    </citation>
    <scope>NUCLEOTIDE SEQUENCE [LARGE SCALE GENOMIC DNA]</scope>
    <source>
        <strain evidence="10 11">Y-16303</strain>
    </source>
</reference>
<keyword evidence="5 7" id="KW-1133">Transmembrane helix</keyword>
<gene>
    <name evidence="10" type="ORF">MMF94_41170</name>
</gene>
<feature type="domain" description="ABC transmembrane type-1" evidence="9">
    <location>
        <begin position="141"/>
        <end position="346"/>
    </location>
</feature>
<accession>A0ABS9TU97</accession>
<proteinExistence type="inferred from homology"/>
<dbReference type="Pfam" id="PF00528">
    <property type="entry name" value="BPD_transp_1"/>
    <property type="match status" value="1"/>
</dbReference>
<evidence type="ECO:0000256" key="4">
    <source>
        <dbReference type="ARBA" id="ARBA00022692"/>
    </source>
</evidence>
<feature type="transmembrane region" description="Helical" evidence="7">
    <location>
        <begin position="224"/>
        <end position="245"/>
    </location>
</feature>
<comment type="subcellular location">
    <subcellularLocation>
        <location evidence="1 7">Cell membrane</location>
        <topology evidence="1 7">Multi-pass membrane protein</topology>
    </subcellularLocation>
</comment>
<evidence type="ECO:0000256" key="3">
    <source>
        <dbReference type="ARBA" id="ARBA00022475"/>
    </source>
</evidence>
<evidence type="ECO:0000256" key="1">
    <source>
        <dbReference type="ARBA" id="ARBA00004651"/>
    </source>
</evidence>
<feature type="transmembrane region" description="Helical" evidence="7">
    <location>
        <begin position="55"/>
        <end position="76"/>
    </location>
</feature>
<dbReference type="RefSeq" id="WP_241042934.1">
    <property type="nucleotide sequence ID" value="NZ_BAAAJF010000002.1"/>
</dbReference>
<dbReference type="PANTHER" id="PTHR43163:SF6">
    <property type="entry name" value="DIPEPTIDE TRANSPORT SYSTEM PERMEASE PROTEIN DPPB-RELATED"/>
    <property type="match status" value="1"/>
</dbReference>
<evidence type="ECO:0000313" key="10">
    <source>
        <dbReference type="EMBL" id="MCH6172130.1"/>
    </source>
</evidence>
<comment type="caution">
    <text evidence="10">The sequence shown here is derived from an EMBL/GenBank/DDBJ whole genome shotgun (WGS) entry which is preliminary data.</text>
</comment>
<name>A0ABS9TU97_9PSEU</name>
<dbReference type="InterPro" id="IPR035906">
    <property type="entry name" value="MetI-like_sf"/>
</dbReference>
<feature type="transmembrane region" description="Helical" evidence="7">
    <location>
        <begin position="282"/>
        <end position="306"/>
    </location>
</feature>
<keyword evidence="4 7" id="KW-0812">Transmembrane</keyword>
<keyword evidence="11" id="KW-1185">Reference proteome</keyword>
<evidence type="ECO:0000256" key="2">
    <source>
        <dbReference type="ARBA" id="ARBA00022448"/>
    </source>
</evidence>
<evidence type="ECO:0000256" key="7">
    <source>
        <dbReference type="RuleBase" id="RU363032"/>
    </source>
</evidence>
<keyword evidence="6 7" id="KW-0472">Membrane</keyword>
<feature type="transmembrane region" description="Helical" evidence="7">
    <location>
        <begin position="188"/>
        <end position="212"/>
    </location>
</feature>
<feature type="region of interest" description="Disordered" evidence="8">
    <location>
        <begin position="1"/>
        <end position="29"/>
    </location>
</feature>
<dbReference type="Pfam" id="PF19300">
    <property type="entry name" value="BPD_transp_1_N"/>
    <property type="match status" value="1"/>
</dbReference>